<evidence type="ECO:0000259" key="2">
    <source>
        <dbReference type="Pfam" id="PF14326"/>
    </source>
</evidence>
<proteinExistence type="predicted"/>
<comment type="caution">
    <text evidence="3">The sequence shown here is derived from an EMBL/GenBank/DDBJ whole genome shotgun (WGS) entry which is preliminary data.</text>
</comment>
<dbReference type="InterPro" id="IPR025493">
    <property type="entry name" value="DUF4384"/>
</dbReference>
<dbReference type="Proteomes" id="UP001595748">
    <property type="component" value="Unassembled WGS sequence"/>
</dbReference>
<organism evidence="3 4">
    <name type="scientific">Deinococcus antarcticus</name>
    <dbReference type="NCBI Taxonomy" id="1298767"/>
    <lineage>
        <taxon>Bacteria</taxon>
        <taxon>Thermotogati</taxon>
        <taxon>Deinococcota</taxon>
        <taxon>Deinococci</taxon>
        <taxon>Deinococcales</taxon>
        <taxon>Deinococcaceae</taxon>
        <taxon>Deinococcus</taxon>
    </lineage>
</organism>
<reference evidence="4" key="1">
    <citation type="journal article" date="2019" name="Int. J. Syst. Evol. Microbiol.">
        <title>The Global Catalogue of Microorganisms (GCM) 10K type strain sequencing project: providing services to taxonomists for standard genome sequencing and annotation.</title>
        <authorList>
            <consortium name="The Broad Institute Genomics Platform"/>
            <consortium name="The Broad Institute Genome Sequencing Center for Infectious Disease"/>
            <person name="Wu L."/>
            <person name="Ma J."/>
        </authorList>
    </citation>
    <scope>NUCLEOTIDE SEQUENCE [LARGE SCALE GENOMIC DNA]</scope>
    <source>
        <strain evidence="4">CCTCC AB 2013263</strain>
    </source>
</reference>
<sequence length="166" mass="17802">MRNFTKVALAGSLALGLSACTVTARPNVGLLGSGSNLIVRVTPDKGEGATYRVGEPVRISVTTRDAGYVTILALNQDRSANVLVRNAYVQAGTTTFPRAGDNVTFNAAPPVGTQSIRVLFTRPQPTTSLVLSGTYDGTRWNSVTSNYLTPYALADRDVQETYIYIR</sequence>
<keyword evidence="1" id="KW-0732">Signal</keyword>
<dbReference type="Pfam" id="PF14326">
    <property type="entry name" value="DUF4384"/>
    <property type="match status" value="1"/>
</dbReference>
<feature type="domain" description="DUF4384" evidence="2">
    <location>
        <begin position="50"/>
        <end position="122"/>
    </location>
</feature>
<feature type="chain" id="PRO_5045455901" evidence="1">
    <location>
        <begin position="25"/>
        <end position="166"/>
    </location>
</feature>
<evidence type="ECO:0000256" key="1">
    <source>
        <dbReference type="SAM" id="SignalP"/>
    </source>
</evidence>
<dbReference type="EMBL" id="JBHRZF010000218">
    <property type="protein sequence ID" value="MFC3862906.1"/>
    <property type="molecule type" value="Genomic_DNA"/>
</dbReference>
<name>A0ABV8ACH3_9DEIO</name>
<dbReference type="PROSITE" id="PS51257">
    <property type="entry name" value="PROKAR_LIPOPROTEIN"/>
    <property type="match status" value="1"/>
</dbReference>
<evidence type="ECO:0000313" key="3">
    <source>
        <dbReference type="EMBL" id="MFC3862906.1"/>
    </source>
</evidence>
<dbReference type="RefSeq" id="WP_380080843.1">
    <property type="nucleotide sequence ID" value="NZ_JBHRZF010000218.1"/>
</dbReference>
<feature type="signal peptide" evidence="1">
    <location>
        <begin position="1"/>
        <end position="24"/>
    </location>
</feature>
<accession>A0ABV8ACH3</accession>
<protein>
    <submittedName>
        <fullName evidence="3">DUF4384 domain-containing protein</fullName>
    </submittedName>
</protein>
<keyword evidence="4" id="KW-1185">Reference proteome</keyword>
<evidence type="ECO:0000313" key="4">
    <source>
        <dbReference type="Proteomes" id="UP001595748"/>
    </source>
</evidence>
<gene>
    <name evidence="3" type="ORF">ACFOPQ_19265</name>
</gene>